<keyword evidence="6" id="KW-0732">Signal</keyword>
<dbReference type="GO" id="GO:0005789">
    <property type="term" value="C:endoplasmic reticulum membrane"/>
    <property type="evidence" value="ECO:0007669"/>
    <property type="project" value="UniProtKB-SubCell"/>
</dbReference>
<organism evidence="13 14">
    <name type="scientific">Liparis tanakae</name>
    <name type="common">Tanaka's snailfish</name>
    <dbReference type="NCBI Taxonomy" id="230148"/>
    <lineage>
        <taxon>Eukaryota</taxon>
        <taxon>Metazoa</taxon>
        <taxon>Chordata</taxon>
        <taxon>Craniata</taxon>
        <taxon>Vertebrata</taxon>
        <taxon>Euteleostomi</taxon>
        <taxon>Actinopterygii</taxon>
        <taxon>Neopterygii</taxon>
        <taxon>Teleostei</taxon>
        <taxon>Neoteleostei</taxon>
        <taxon>Acanthomorphata</taxon>
        <taxon>Eupercaria</taxon>
        <taxon>Perciformes</taxon>
        <taxon>Cottioidei</taxon>
        <taxon>Cottales</taxon>
        <taxon>Liparidae</taxon>
        <taxon>Liparis</taxon>
    </lineage>
</organism>
<comment type="subcellular location">
    <subcellularLocation>
        <location evidence="1">Endoplasmic reticulum membrane</location>
        <topology evidence="1">Single-pass type I membrane protein</topology>
    </subcellularLocation>
    <subcellularLocation>
        <location evidence="2">Endoplasmic reticulum-Golgi intermediate compartment membrane</location>
        <topology evidence="2">Single-pass type I membrane protein</topology>
    </subcellularLocation>
    <subcellularLocation>
        <location evidence="3">Golgi apparatus</location>
        <location evidence="3">cis-Golgi network membrane</location>
        <topology evidence="3">Single-pass type I membrane protein</topology>
    </subcellularLocation>
    <subcellularLocation>
        <location evidence="10">Membrane</location>
        <topology evidence="10">Single-pass type I membrane protein</topology>
    </subcellularLocation>
</comment>
<sequence>MPHNATLSSRNSRVCTAPVCRPSGRGLGGTAGRMLSSQSMSSEARRREATVAKWQGALAQSDVTVVSERVEREEPGRITEASSREQMLLLELQHGLSMAHHDYRHDIEKVNEVIAGSGLDVGFVLISPSGHHLVSDFRRSDAIHKVDPTEEGDYRLCFDNSFSKLSEKIVFFGVIVNRQSSGLDGGQHEWGGVAVPESLVGYKLEDIRVRLDSMHQHLERSRHVLTVLRTLEARDRYLLEDNLWRVSFWSGLSMLVMLSVAVTQVYTLRRLFDGTRRVCT</sequence>
<evidence type="ECO:0000256" key="6">
    <source>
        <dbReference type="ARBA" id="ARBA00022729"/>
    </source>
</evidence>
<name>A0A4Z2HXH8_9TELE</name>
<dbReference type="Pfam" id="PF01105">
    <property type="entry name" value="EMP24_GP25L"/>
    <property type="match status" value="1"/>
</dbReference>
<keyword evidence="14" id="KW-1185">Reference proteome</keyword>
<comment type="caution">
    <text evidence="13">The sequence shown here is derived from an EMBL/GenBank/DDBJ whole genome shotgun (WGS) entry which is preliminary data.</text>
</comment>
<evidence type="ECO:0000256" key="7">
    <source>
        <dbReference type="ARBA" id="ARBA00022824"/>
    </source>
</evidence>
<evidence type="ECO:0000256" key="10">
    <source>
        <dbReference type="RuleBase" id="RU003827"/>
    </source>
</evidence>
<dbReference type="GO" id="GO:0033116">
    <property type="term" value="C:endoplasmic reticulum-Golgi intermediate compartment membrane"/>
    <property type="evidence" value="ECO:0007669"/>
    <property type="project" value="UniProtKB-SubCell"/>
</dbReference>
<evidence type="ECO:0000313" key="13">
    <source>
        <dbReference type="EMBL" id="TNN70368.1"/>
    </source>
</evidence>
<accession>A0A4Z2HXH8</accession>
<dbReference type="SUPFAM" id="SSF101576">
    <property type="entry name" value="Supernatant protein factor (SPF), C-terminal domain"/>
    <property type="match status" value="1"/>
</dbReference>
<keyword evidence="7" id="KW-0256">Endoplasmic reticulum</keyword>
<evidence type="ECO:0000256" key="9">
    <source>
        <dbReference type="ARBA" id="ARBA00023136"/>
    </source>
</evidence>
<dbReference type="InterPro" id="IPR009038">
    <property type="entry name" value="GOLD_dom"/>
</dbReference>
<evidence type="ECO:0000256" key="5">
    <source>
        <dbReference type="ARBA" id="ARBA00022692"/>
    </source>
</evidence>
<dbReference type="InterPro" id="IPR036598">
    <property type="entry name" value="GOLD_dom_sf"/>
</dbReference>
<evidence type="ECO:0000256" key="4">
    <source>
        <dbReference type="ARBA" id="ARBA00007104"/>
    </source>
</evidence>
<feature type="transmembrane region" description="Helical" evidence="11">
    <location>
        <begin position="246"/>
        <end position="268"/>
    </location>
</feature>
<dbReference type="SMART" id="SM01190">
    <property type="entry name" value="EMP24_GP25L"/>
    <property type="match status" value="1"/>
</dbReference>
<dbReference type="InterPro" id="IPR015720">
    <property type="entry name" value="Emp24-like"/>
</dbReference>
<evidence type="ECO:0000256" key="2">
    <source>
        <dbReference type="ARBA" id="ARBA00004151"/>
    </source>
</evidence>
<protein>
    <submittedName>
        <fullName evidence="13">Transmembrane emp24 domain-containing protein 1</fullName>
    </submittedName>
</protein>
<evidence type="ECO:0000256" key="11">
    <source>
        <dbReference type="SAM" id="Phobius"/>
    </source>
</evidence>
<evidence type="ECO:0000313" key="14">
    <source>
        <dbReference type="Proteomes" id="UP000314294"/>
    </source>
</evidence>
<evidence type="ECO:0000256" key="3">
    <source>
        <dbReference type="ARBA" id="ARBA00004619"/>
    </source>
</evidence>
<dbReference type="Proteomes" id="UP000314294">
    <property type="component" value="Unassembled WGS sequence"/>
</dbReference>
<evidence type="ECO:0000256" key="8">
    <source>
        <dbReference type="ARBA" id="ARBA00022989"/>
    </source>
</evidence>
<dbReference type="EMBL" id="SRLO01000164">
    <property type="protein sequence ID" value="TNN70368.1"/>
    <property type="molecule type" value="Genomic_DNA"/>
</dbReference>
<dbReference type="OrthoDB" id="5976732at2759"/>
<evidence type="ECO:0000259" key="12">
    <source>
        <dbReference type="PROSITE" id="PS50866"/>
    </source>
</evidence>
<feature type="domain" description="GOLD" evidence="12">
    <location>
        <begin position="42"/>
        <end position="176"/>
    </location>
</feature>
<dbReference type="PROSITE" id="PS50866">
    <property type="entry name" value="GOLD"/>
    <property type="match status" value="1"/>
</dbReference>
<dbReference type="AlphaFoldDB" id="A0A4Z2HXH8"/>
<dbReference type="GO" id="GO:0005794">
    <property type="term" value="C:Golgi apparatus"/>
    <property type="evidence" value="ECO:0007669"/>
    <property type="project" value="UniProtKB-SubCell"/>
</dbReference>
<evidence type="ECO:0000256" key="1">
    <source>
        <dbReference type="ARBA" id="ARBA00004115"/>
    </source>
</evidence>
<reference evidence="13 14" key="1">
    <citation type="submission" date="2019-03" db="EMBL/GenBank/DDBJ databases">
        <title>First draft genome of Liparis tanakae, snailfish: a comprehensive survey of snailfish specific genes.</title>
        <authorList>
            <person name="Kim W."/>
            <person name="Song I."/>
            <person name="Jeong J.-H."/>
            <person name="Kim D."/>
            <person name="Kim S."/>
            <person name="Ryu S."/>
            <person name="Song J.Y."/>
            <person name="Lee S.K."/>
        </authorList>
    </citation>
    <scope>NUCLEOTIDE SEQUENCE [LARGE SCALE GENOMIC DNA]</scope>
    <source>
        <tissue evidence="13">Muscle</tissue>
    </source>
</reference>
<dbReference type="PANTHER" id="PTHR22811">
    <property type="entry name" value="TRANSMEMBRANE EMP24 DOMAIN-CONTAINING PROTEIN"/>
    <property type="match status" value="1"/>
</dbReference>
<keyword evidence="9 11" id="KW-0472">Membrane</keyword>
<comment type="similarity">
    <text evidence="4 10">Belongs to the EMP24/GP25L family.</text>
</comment>
<keyword evidence="5 10" id="KW-0812">Transmembrane</keyword>
<gene>
    <name evidence="13" type="primary">tmed1_0</name>
    <name evidence="13" type="ORF">EYF80_019394</name>
</gene>
<keyword evidence="8 11" id="KW-1133">Transmembrane helix</keyword>
<proteinExistence type="inferred from homology"/>